<dbReference type="AlphaFoldDB" id="A0A5N4DDZ0"/>
<name>A0A5N4DDZ0_CAMDR</name>
<organism evidence="2 3">
    <name type="scientific">Camelus dromedarius</name>
    <name type="common">Dromedary</name>
    <name type="synonym">Arabian camel</name>
    <dbReference type="NCBI Taxonomy" id="9838"/>
    <lineage>
        <taxon>Eukaryota</taxon>
        <taxon>Metazoa</taxon>
        <taxon>Chordata</taxon>
        <taxon>Craniata</taxon>
        <taxon>Vertebrata</taxon>
        <taxon>Euteleostomi</taxon>
        <taxon>Mammalia</taxon>
        <taxon>Eutheria</taxon>
        <taxon>Laurasiatheria</taxon>
        <taxon>Artiodactyla</taxon>
        <taxon>Tylopoda</taxon>
        <taxon>Camelidae</taxon>
        <taxon>Camelus</taxon>
    </lineage>
</organism>
<feature type="region of interest" description="Disordered" evidence="1">
    <location>
        <begin position="1"/>
        <end position="117"/>
    </location>
</feature>
<feature type="region of interest" description="Disordered" evidence="1">
    <location>
        <begin position="219"/>
        <end position="275"/>
    </location>
</feature>
<protein>
    <submittedName>
        <fullName evidence="2">Uncharacterized protein</fullName>
    </submittedName>
</protein>
<feature type="compositionally biased region" description="Polar residues" evidence="1">
    <location>
        <begin position="1"/>
        <end position="19"/>
    </location>
</feature>
<reference evidence="2 3" key="1">
    <citation type="journal article" date="2019" name="Mol. Ecol. Resour.">
        <title>Improving Illumina assemblies with Hi-C and long reads: an example with the North African dromedary.</title>
        <authorList>
            <person name="Elbers J.P."/>
            <person name="Rogers M.F."/>
            <person name="Perelman P.L."/>
            <person name="Proskuryakova A.A."/>
            <person name="Serdyukova N.A."/>
            <person name="Johnson W.E."/>
            <person name="Horin P."/>
            <person name="Corander J."/>
            <person name="Murphy D."/>
            <person name="Burger P.A."/>
        </authorList>
    </citation>
    <scope>NUCLEOTIDE SEQUENCE [LARGE SCALE GENOMIC DNA]</scope>
    <source>
        <strain evidence="2">Drom800</strain>
        <tissue evidence="2">Blood</tissue>
    </source>
</reference>
<feature type="region of interest" description="Disordered" evidence="1">
    <location>
        <begin position="155"/>
        <end position="189"/>
    </location>
</feature>
<evidence type="ECO:0000313" key="2">
    <source>
        <dbReference type="EMBL" id="KAB1269124.1"/>
    </source>
</evidence>
<accession>A0A5N4DDZ0</accession>
<feature type="compositionally biased region" description="Basic residues" evidence="1">
    <location>
        <begin position="38"/>
        <end position="56"/>
    </location>
</feature>
<keyword evidence="3" id="KW-1185">Reference proteome</keyword>
<feature type="compositionally biased region" description="Polar residues" evidence="1">
    <location>
        <begin position="155"/>
        <end position="173"/>
    </location>
</feature>
<gene>
    <name evidence="2" type="ORF">Cadr_000013948</name>
</gene>
<proteinExistence type="predicted"/>
<dbReference type="EMBL" id="JWIN03000013">
    <property type="protein sequence ID" value="KAB1269124.1"/>
    <property type="molecule type" value="Genomic_DNA"/>
</dbReference>
<feature type="region of interest" description="Disordered" evidence="1">
    <location>
        <begin position="297"/>
        <end position="340"/>
    </location>
</feature>
<evidence type="ECO:0000256" key="1">
    <source>
        <dbReference type="SAM" id="MobiDB-lite"/>
    </source>
</evidence>
<evidence type="ECO:0000313" key="3">
    <source>
        <dbReference type="Proteomes" id="UP000299084"/>
    </source>
</evidence>
<dbReference type="Proteomes" id="UP000299084">
    <property type="component" value="Unassembled WGS sequence"/>
</dbReference>
<sequence>MLTVTSVSRTPGKEQTCTTHPPPHPPHKPPPHEPLLRASHRPPPRRGSPHNPRHARSLPPPPASPSVGLARPGSHLPRCGLSPPGRLARLGLQLAPTARTVGPRDFPTARAPTPPPSLSAGLGGVPGAFYSRLFAPPRPQAPPCPAPFSASRSVQASSEFPGAQTSSFSSTIHPSRRPTPDHAPPAQRPFPRQALSVVCLPSPSSAQILGPVRPTRPALERARTRSPHLSELQALHPQVRPRPSCRVSRKRASPAQCYPRPCRPPRSHGARSPPAPSLLPPTFCLTLPSFVPGARSCFPPQPRRGRREPPPRSCCWLPQAGAQVGGGRGPGRSRSPELRVGAGAGFEERVEWGRGRPRGTGCEDEDTGVTEMSLRVELGCWDRVWGVRVGGAGLVWVGLGRGLSGNLRIRRIAVLGRGEREWDLRSVRRKGSRIGTEEGVGFWGGEGRRDRCWWDWIWGSWKDWKGRRLERWGGRGAGSE</sequence>
<comment type="caution">
    <text evidence="2">The sequence shown here is derived from an EMBL/GenBank/DDBJ whole genome shotgun (WGS) entry which is preliminary data.</text>
</comment>